<dbReference type="Gene3D" id="3.40.50.2300">
    <property type="match status" value="1"/>
</dbReference>
<feature type="compositionally biased region" description="Basic and acidic residues" evidence="7">
    <location>
        <begin position="608"/>
        <end position="618"/>
    </location>
</feature>
<dbReference type="PANTHER" id="PTHR43047:SF72">
    <property type="entry name" value="OSMOSENSING HISTIDINE PROTEIN KINASE SLN1"/>
    <property type="match status" value="1"/>
</dbReference>
<dbReference type="SMART" id="SM00388">
    <property type="entry name" value="HisKA"/>
    <property type="match status" value="1"/>
</dbReference>
<dbReference type="SUPFAM" id="SSF52172">
    <property type="entry name" value="CheY-like"/>
    <property type="match status" value="1"/>
</dbReference>
<dbReference type="GO" id="GO:0009927">
    <property type="term" value="F:histidine phosphotransfer kinase activity"/>
    <property type="evidence" value="ECO:0007669"/>
    <property type="project" value="TreeGrafter"/>
</dbReference>
<dbReference type="Pfam" id="PF00072">
    <property type="entry name" value="Response_reg"/>
    <property type="match status" value="1"/>
</dbReference>
<dbReference type="InterPro" id="IPR001789">
    <property type="entry name" value="Sig_transdc_resp-reg_receiver"/>
</dbReference>
<dbReference type="Pfam" id="PF02518">
    <property type="entry name" value="HATPase_c"/>
    <property type="match status" value="1"/>
</dbReference>
<sequence length="769" mass="85628">MSHLELTRLMDRHPDGAIWYATTAGFMQVKDETLIEIDLEEEARKLASVFGSVKQLVFKPLTDRTSRKRLGACIAWRTQSTPVFTDSVDLRSMNAFMHVIECELARFDASHVAKQKTTFVSNVSHELRTPLHGVLGAVQLLTESGLDPMQKSLADIITTCGATLHETLTSVLSYAKINQFERRQHEYRQRHPPDTVWALTDKDGLASGPDRDYEGLYICTNLAMLCEEILGVLEAGKSFHSPHAGEVTVVCNVEHEQNWTYHTEPGAFRRIAVNLIGNALKYTKSGSIVVTLSADRMIKDGHRVSNDLTSGRTLTLTIEDTGRGMSKDFMDNQLFVPFSQEDPTSTHGVGLGMSIVKSLVSLLSGEIEVRSEEGKGTKMSVKIPMRLCAPGNCEKGEASTKFDQDVQTIRERGFSVVVYGFPQYVRESLTNYLRDWFECKLLEPTLDARPDIVLVDEGNGDILDAVKRTSKVYGRRGVLLSIVMVPSRLGKKMDTIDGYIKWERVPRPLGPTNVANSLLSCLEKLDDLRRHGENATIDEEATEGGSQQRKASVNLQELQKILPNDGYMPSLGNLQISEAPQSSSPPPKAAKPRNVPFKQTLTENQPGKMEKPSMKSEERRIASTADSTLDLRILIVDDNALNLRLLWAFFKKKGYRNVSQAMDGQQAVEAVQNSDDGVDIIFMDLSMPVMDGFEATRQIRKMESDNHRAPTVKDSVIIALTGLASQEDEDGAFDAGVDLFLTKPVQFPKLSKLLHQYQEGTLQRHDRAA</sequence>
<dbReference type="InterPro" id="IPR036097">
    <property type="entry name" value="HisK_dim/P_sf"/>
</dbReference>
<dbReference type="InterPro" id="IPR004358">
    <property type="entry name" value="Sig_transdc_His_kin-like_C"/>
</dbReference>
<organism evidence="10 11">
    <name type="scientific">Curvularia kusanoi</name>
    <name type="common">Cochliobolus kusanoi</name>
    <dbReference type="NCBI Taxonomy" id="90978"/>
    <lineage>
        <taxon>Eukaryota</taxon>
        <taxon>Fungi</taxon>
        <taxon>Dikarya</taxon>
        <taxon>Ascomycota</taxon>
        <taxon>Pezizomycotina</taxon>
        <taxon>Dothideomycetes</taxon>
        <taxon>Pleosporomycetidae</taxon>
        <taxon>Pleosporales</taxon>
        <taxon>Pleosporineae</taxon>
        <taxon>Pleosporaceae</taxon>
        <taxon>Curvularia</taxon>
    </lineage>
</organism>
<evidence type="ECO:0000256" key="2">
    <source>
        <dbReference type="ARBA" id="ARBA00012438"/>
    </source>
</evidence>
<dbReference type="InterPro" id="IPR011006">
    <property type="entry name" value="CheY-like_superfamily"/>
</dbReference>
<evidence type="ECO:0000256" key="1">
    <source>
        <dbReference type="ARBA" id="ARBA00000085"/>
    </source>
</evidence>
<dbReference type="Pfam" id="PF00512">
    <property type="entry name" value="HisKA"/>
    <property type="match status" value="1"/>
</dbReference>
<evidence type="ECO:0000256" key="7">
    <source>
        <dbReference type="SAM" id="MobiDB-lite"/>
    </source>
</evidence>
<dbReference type="PRINTS" id="PR00344">
    <property type="entry name" value="BCTRLSENSOR"/>
</dbReference>
<dbReference type="PANTHER" id="PTHR43047">
    <property type="entry name" value="TWO-COMPONENT HISTIDINE PROTEIN KINASE"/>
    <property type="match status" value="1"/>
</dbReference>
<dbReference type="InterPro" id="IPR003594">
    <property type="entry name" value="HATPase_dom"/>
</dbReference>
<proteinExistence type="predicted"/>
<dbReference type="OrthoDB" id="60033at2759"/>
<evidence type="ECO:0000256" key="4">
    <source>
        <dbReference type="ARBA" id="ARBA00022679"/>
    </source>
</evidence>
<dbReference type="Proteomes" id="UP000801428">
    <property type="component" value="Unassembled WGS sequence"/>
</dbReference>
<dbReference type="Gene3D" id="3.30.565.10">
    <property type="entry name" value="Histidine kinase-like ATPase, C-terminal domain"/>
    <property type="match status" value="1"/>
</dbReference>
<name>A0A9P4T8J6_CURKU</name>
<protein>
    <recommendedName>
        <fullName evidence="2">histidine kinase</fullName>
        <ecNumber evidence="2">2.7.13.3</ecNumber>
    </recommendedName>
</protein>
<gene>
    <name evidence="10" type="ORF">E8E13_002486</name>
</gene>
<keyword evidence="5" id="KW-0418">Kinase</keyword>
<dbReference type="AlphaFoldDB" id="A0A9P4T8J6"/>
<dbReference type="EC" id="2.7.13.3" evidence="2"/>
<evidence type="ECO:0000256" key="5">
    <source>
        <dbReference type="ARBA" id="ARBA00022777"/>
    </source>
</evidence>
<dbReference type="PROSITE" id="PS50110">
    <property type="entry name" value="RESPONSE_REGULATORY"/>
    <property type="match status" value="1"/>
</dbReference>
<dbReference type="GO" id="GO:0000155">
    <property type="term" value="F:phosphorelay sensor kinase activity"/>
    <property type="evidence" value="ECO:0007669"/>
    <property type="project" value="InterPro"/>
</dbReference>
<dbReference type="InterPro" id="IPR003661">
    <property type="entry name" value="HisK_dim/P_dom"/>
</dbReference>
<keyword evidence="3 6" id="KW-0597">Phosphoprotein</keyword>
<dbReference type="EMBL" id="SWKU01000024">
    <property type="protein sequence ID" value="KAF2997074.1"/>
    <property type="molecule type" value="Genomic_DNA"/>
</dbReference>
<comment type="caution">
    <text evidence="10">The sequence shown here is derived from an EMBL/GenBank/DDBJ whole genome shotgun (WGS) entry which is preliminary data.</text>
</comment>
<dbReference type="InterPro" id="IPR036890">
    <property type="entry name" value="HATPase_C_sf"/>
</dbReference>
<dbReference type="Gene3D" id="1.10.287.130">
    <property type="match status" value="1"/>
</dbReference>
<dbReference type="PROSITE" id="PS50109">
    <property type="entry name" value="HIS_KIN"/>
    <property type="match status" value="1"/>
</dbReference>
<dbReference type="SUPFAM" id="SSF47384">
    <property type="entry name" value="Homodimeric domain of signal transducing histidine kinase"/>
    <property type="match status" value="1"/>
</dbReference>
<comment type="catalytic activity">
    <reaction evidence="1">
        <text>ATP + protein L-histidine = ADP + protein N-phospho-L-histidine.</text>
        <dbReference type="EC" id="2.7.13.3"/>
    </reaction>
</comment>
<dbReference type="SUPFAM" id="SSF55874">
    <property type="entry name" value="ATPase domain of HSP90 chaperone/DNA topoisomerase II/histidine kinase"/>
    <property type="match status" value="1"/>
</dbReference>
<dbReference type="CDD" id="cd17546">
    <property type="entry name" value="REC_hyHK_CKI1_RcsC-like"/>
    <property type="match status" value="1"/>
</dbReference>
<dbReference type="CDD" id="cd00082">
    <property type="entry name" value="HisKA"/>
    <property type="match status" value="1"/>
</dbReference>
<evidence type="ECO:0000313" key="11">
    <source>
        <dbReference type="Proteomes" id="UP000801428"/>
    </source>
</evidence>
<evidence type="ECO:0000313" key="10">
    <source>
        <dbReference type="EMBL" id="KAF2997074.1"/>
    </source>
</evidence>
<keyword evidence="11" id="KW-1185">Reference proteome</keyword>
<dbReference type="SMART" id="SM00387">
    <property type="entry name" value="HATPase_c"/>
    <property type="match status" value="1"/>
</dbReference>
<keyword evidence="4" id="KW-0808">Transferase</keyword>
<evidence type="ECO:0000256" key="6">
    <source>
        <dbReference type="PROSITE-ProRule" id="PRU00169"/>
    </source>
</evidence>
<dbReference type="GO" id="GO:0005886">
    <property type="term" value="C:plasma membrane"/>
    <property type="evidence" value="ECO:0007669"/>
    <property type="project" value="TreeGrafter"/>
</dbReference>
<feature type="region of interest" description="Disordered" evidence="7">
    <location>
        <begin position="569"/>
        <end position="618"/>
    </location>
</feature>
<accession>A0A9P4T8J6</accession>
<feature type="domain" description="Response regulatory" evidence="9">
    <location>
        <begin position="632"/>
        <end position="758"/>
    </location>
</feature>
<evidence type="ECO:0000256" key="3">
    <source>
        <dbReference type="ARBA" id="ARBA00022553"/>
    </source>
</evidence>
<feature type="domain" description="Histidine kinase" evidence="8">
    <location>
        <begin position="122"/>
        <end position="387"/>
    </location>
</feature>
<evidence type="ECO:0000259" key="9">
    <source>
        <dbReference type="PROSITE" id="PS50110"/>
    </source>
</evidence>
<dbReference type="SMART" id="SM00448">
    <property type="entry name" value="REC"/>
    <property type="match status" value="1"/>
</dbReference>
<dbReference type="InterPro" id="IPR005467">
    <property type="entry name" value="His_kinase_dom"/>
</dbReference>
<evidence type="ECO:0000259" key="8">
    <source>
        <dbReference type="PROSITE" id="PS50109"/>
    </source>
</evidence>
<reference evidence="10" key="1">
    <citation type="submission" date="2019-04" db="EMBL/GenBank/DDBJ databases">
        <title>Sequencing of skin fungus with MAO and IRED activity.</title>
        <authorList>
            <person name="Marsaioli A.J."/>
            <person name="Bonatto J.M.C."/>
            <person name="Reis Junior O."/>
        </authorList>
    </citation>
    <scope>NUCLEOTIDE SEQUENCE</scope>
    <source>
        <strain evidence="10">30M1</strain>
    </source>
</reference>
<feature type="modified residue" description="4-aspartylphosphate" evidence="6">
    <location>
        <position position="684"/>
    </location>
</feature>